<comment type="caution">
    <text evidence="1">The sequence shown here is derived from an EMBL/GenBank/DDBJ whole genome shotgun (WGS) entry which is preliminary data.</text>
</comment>
<dbReference type="AlphaFoldDB" id="A0AAD9QQK5"/>
<reference evidence="1" key="2">
    <citation type="journal article" date="2023" name="Science">
        <title>Genomic signatures of disease resistance in endangered staghorn corals.</title>
        <authorList>
            <person name="Vollmer S.V."/>
            <person name="Selwyn J.D."/>
            <person name="Despard B.A."/>
            <person name="Roesel C.L."/>
        </authorList>
    </citation>
    <scope>NUCLEOTIDE SEQUENCE</scope>
    <source>
        <strain evidence="1">K2</strain>
    </source>
</reference>
<sequence>MRGELREASQLLKRGGDKTYKVLGVACKHKVPSDGGNLEDIILHYKGNAQDESHFPGTHEEVRNLEHFWSEEELKRMLRKSGKLE</sequence>
<reference evidence="1" key="1">
    <citation type="journal article" date="2023" name="G3 (Bethesda)">
        <title>Whole genome assembly and annotation of the endangered Caribbean coral Acropora cervicornis.</title>
        <authorList>
            <person name="Selwyn J.D."/>
            <person name="Vollmer S.V."/>
        </authorList>
    </citation>
    <scope>NUCLEOTIDE SEQUENCE</scope>
    <source>
        <strain evidence="1">K2</strain>
    </source>
</reference>
<gene>
    <name evidence="1" type="ORF">P5673_010849</name>
</gene>
<dbReference type="Proteomes" id="UP001249851">
    <property type="component" value="Unassembled WGS sequence"/>
</dbReference>
<keyword evidence="2" id="KW-1185">Reference proteome</keyword>
<dbReference type="EMBL" id="JARQWQ010000019">
    <property type="protein sequence ID" value="KAK2565679.1"/>
    <property type="molecule type" value="Genomic_DNA"/>
</dbReference>
<protein>
    <submittedName>
        <fullName evidence="1">Uncharacterized protein</fullName>
    </submittedName>
</protein>
<organism evidence="1 2">
    <name type="scientific">Acropora cervicornis</name>
    <name type="common">Staghorn coral</name>
    <dbReference type="NCBI Taxonomy" id="6130"/>
    <lineage>
        <taxon>Eukaryota</taxon>
        <taxon>Metazoa</taxon>
        <taxon>Cnidaria</taxon>
        <taxon>Anthozoa</taxon>
        <taxon>Hexacorallia</taxon>
        <taxon>Scleractinia</taxon>
        <taxon>Astrocoeniina</taxon>
        <taxon>Acroporidae</taxon>
        <taxon>Acropora</taxon>
    </lineage>
</organism>
<evidence type="ECO:0000313" key="1">
    <source>
        <dbReference type="EMBL" id="KAK2565679.1"/>
    </source>
</evidence>
<evidence type="ECO:0000313" key="2">
    <source>
        <dbReference type="Proteomes" id="UP001249851"/>
    </source>
</evidence>
<name>A0AAD9QQK5_ACRCE</name>
<proteinExistence type="predicted"/>
<accession>A0AAD9QQK5</accession>